<reference evidence="1" key="1">
    <citation type="submission" date="2018-05" db="EMBL/GenBank/DDBJ databases">
        <authorList>
            <person name="Lanie J.A."/>
            <person name="Ng W.-L."/>
            <person name="Kazmierczak K.M."/>
            <person name="Andrzejewski T.M."/>
            <person name="Davidsen T.M."/>
            <person name="Wayne K.J."/>
            <person name="Tettelin H."/>
            <person name="Glass J.I."/>
            <person name="Rusch D."/>
            <person name="Podicherti R."/>
            <person name="Tsui H.-C.T."/>
            <person name="Winkler M.E."/>
        </authorList>
    </citation>
    <scope>NUCLEOTIDE SEQUENCE</scope>
</reference>
<gene>
    <name evidence="1" type="ORF">METZ01_LOCUS224081</name>
</gene>
<dbReference type="EMBL" id="UINC01054015">
    <property type="protein sequence ID" value="SVB71227.1"/>
    <property type="molecule type" value="Genomic_DNA"/>
</dbReference>
<organism evidence="1">
    <name type="scientific">marine metagenome</name>
    <dbReference type="NCBI Taxonomy" id="408172"/>
    <lineage>
        <taxon>unclassified sequences</taxon>
        <taxon>metagenomes</taxon>
        <taxon>ecological metagenomes</taxon>
    </lineage>
</organism>
<proteinExistence type="predicted"/>
<evidence type="ECO:0000313" key="1">
    <source>
        <dbReference type="EMBL" id="SVB71227.1"/>
    </source>
</evidence>
<sequence>EMGFFSKRSLAATYGGFHEVSGRAFFTPEPEGSIVRRYLPHIVLAATLGNDGTQLTRQEHYHYEMFLRGGEIAGITLDRSFQRTSGARILGVPLPDRTYTFASSRMHFSSNQSKSIFGDSEFTIGQYFNGNKKTLKLNGGIRAGSKFTLEPRYELNDVDLTDNAGLSRDVTAHILGTRTTYSFSPNISLRGLIQWNSLGNEFSSNFRFNYIIRPGSDLFIVYNESRDSQASGFLGDPMDRTLVVKLAYLFNL</sequence>
<feature type="non-terminal residue" evidence="1">
    <location>
        <position position="1"/>
    </location>
</feature>
<name>A0A382G9I6_9ZZZZ</name>
<dbReference type="AlphaFoldDB" id="A0A382G9I6"/>
<evidence type="ECO:0008006" key="2">
    <source>
        <dbReference type="Google" id="ProtNLM"/>
    </source>
</evidence>
<protein>
    <recommendedName>
        <fullName evidence="2">Hydrolase</fullName>
    </recommendedName>
</protein>
<accession>A0A382G9I6</accession>